<evidence type="ECO:0000256" key="2">
    <source>
        <dbReference type="ARBA" id="ARBA00022475"/>
    </source>
</evidence>
<dbReference type="Pfam" id="PF13807">
    <property type="entry name" value="GNVR"/>
    <property type="match status" value="1"/>
</dbReference>
<dbReference type="InterPro" id="IPR027417">
    <property type="entry name" value="P-loop_NTPase"/>
</dbReference>
<dbReference type="CDD" id="cd05387">
    <property type="entry name" value="BY-kinase"/>
    <property type="match status" value="1"/>
</dbReference>
<evidence type="ECO:0000259" key="10">
    <source>
        <dbReference type="Pfam" id="PF13807"/>
    </source>
</evidence>
<evidence type="ECO:0000256" key="6">
    <source>
        <dbReference type="ARBA" id="ARBA00022989"/>
    </source>
</evidence>
<dbReference type="Pfam" id="PF02706">
    <property type="entry name" value="Wzz"/>
    <property type="match status" value="1"/>
</dbReference>
<evidence type="ECO:0000313" key="11">
    <source>
        <dbReference type="EMBL" id="OEE34485.1"/>
    </source>
</evidence>
<protein>
    <recommendedName>
        <fullName evidence="13">Chain-length determining protein</fullName>
    </recommendedName>
</protein>
<evidence type="ECO:0000256" key="5">
    <source>
        <dbReference type="ARBA" id="ARBA00022840"/>
    </source>
</evidence>
<evidence type="ECO:0000256" key="4">
    <source>
        <dbReference type="ARBA" id="ARBA00022741"/>
    </source>
</evidence>
<dbReference type="eggNOG" id="COG0489">
    <property type="taxonomic scope" value="Bacteria"/>
</dbReference>
<evidence type="ECO:0000313" key="12">
    <source>
        <dbReference type="Proteomes" id="UP000094741"/>
    </source>
</evidence>
<comment type="caution">
    <text evidence="11">The sequence shown here is derived from an EMBL/GenBank/DDBJ whole genome shotgun (WGS) entry which is preliminary data.</text>
</comment>
<dbReference type="InterPro" id="IPR050445">
    <property type="entry name" value="Bact_polysacc_biosynth/exp"/>
</dbReference>
<dbReference type="OrthoDB" id="9775724at2"/>
<dbReference type="PANTHER" id="PTHR32309">
    <property type="entry name" value="TYROSINE-PROTEIN KINASE"/>
    <property type="match status" value="1"/>
</dbReference>
<dbReference type="eggNOG" id="COG3206">
    <property type="taxonomic scope" value="Bacteria"/>
</dbReference>
<dbReference type="Proteomes" id="UP000094741">
    <property type="component" value="Unassembled WGS sequence"/>
</dbReference>
<feature type="transmembrane region" description="Helical" evidence="8">
    <location>
        <begin position="29"/>
        <end position="46"/>
    </location>
</feature>
<dbReference type="InterPro" id="IPR005702">
    <property type="entry name" value="Wzc-like_C"/>
</dbReference>
<keyword evidence="3 8" id="KW-0812">Transmembrane</keyword>
<dbReference type="PANTHER" id="PTHR32309:SF13">
    <property type="entry name" value="FERRIC ENTEROBACTIN TRANSPORT PROTEIN FEPE"/>
    <property type="match status" value="1"/>
</dbReference>
<dbReference type="InterPro" id="IPR003856">
    <property type="entry name" value="LPS_length_determ_N"/>
</dbReference>
<feature type="domain" description="Polysaccharide chain length determinant N-terminal" evidence="9">
    <location>
        <begin position="15"/>
        <end position="104"/>
    </location>
</feature>
<feature type="domain" description="Tyrosine-protein kinase G-rich" evidence="10">
    <location>
        <begin position="398"/>
        <end position="471"/>
    </location>
</feature>
<keyword evidence="5" id="KW-0067">ATP-binding</keyword>
<name>A0A1E5BFB2_9VIBR</name>
<proteinExistence type="predicted"/>
<organism evidence="11 12">
    <name type="scientific">Vibrio genomosp. F10 str. ZF-129</name>
    <dbReference type="NCBI Taxonomy" id="1187848"/>
    <lineage>
        <taxon>Bacteria</taxon>
        <taxon>Pseudomonadati</taxon>
        <taxon>Pseudomonadota</taxon>
        <taxon>Gammaproteobacteria</taxon>
        <taxon>Vibrionales</taxon>
        <taxon>Vibrionaceae</taxon>
        <taxon>Vibrio</taxon>
    </lineage>
</organism>
<keyword evidence="6 8" id="KW-1133">Transmembrane helix</keyword>
<dbReference type="EMBL" id="AJYQ02000090">
    <property type="protein sequence ID" value="OEE34485.1"/>
    <property type="molecule type" value="Genomic_DNA"/>
</dbReference>
<dbReference type="Pfam" id="PF10609">
    <property type="entry name" value="ParA"/>
    <property type="match status" value="1"/>
</dbReference>
<comment type="subcellular location">
    <subcellularLocation>
        <location evidence="1">Cell membrane</location>
        <topology evidence="1">Multi-pass membrane protein</topology>
    </subcellularLocation>
</comment>
<dbReference type="InterPro" id="IPR033756">
    <property type="entry name" value="YlxH/NBP35"/>
</dbReference>
<evidence type="ECO:0000256" key="3">
    <source>
        <dbReference type="ARBA" id="ARBA00022692"/>
    </source>
</evidence>
<sequence>MDREKETFKIEETVIDVSRYISALKKRSIVIMLIVFTVAAMTYAVTKQMSPVYTATATILIEANTSKAVSIEEIVGIDSSKQEYYQTQYEILRSNHIAEKVIKQFQLFNNPEFNGEARHFSIRGTLFHYIYALRDSIITPDETNERNSLSESLYTKRLVLQNFKNKLTISPIRKTQLVKITFESYSPVTSATLANAVGQAYIDSNIEAKLLINQEATEWITAKLDDLARSLRLSETKLTNFQKDQGLVDAQGIDSLQTNELTYLTTQIANARDRRLAAESLYTVLQQNKNESIANLYAISEISNHPQIRDLRLSEADQEKYVSQLAKRYGPKHDKMIQAQAELNSIRERSLLVLAQLAKGIEKEYSAARQQERGLLRELESKKLDFQDLSFKRAEFEKLEREVLNDRKLYDLFLTRQKETSVTSDYQAAVARITDHALMPLEPSKPSKLKIVILISALTFIGLCSIVILRESVRNDLEIPSDIEEKIGLSPIGSVPKLKRSWFTKPNRELDRFIKAESSPFSEAIRSLRTRLLLKVSNTGRKRFAITSPLPAEGKSTIAANLALSLIKMERVIIIDADLRRPSVGKLFGLSMSRSGLSNYLLLNEDLDACLYQDKASGLTVLPAGFIPPNPQELLGSKKFESLLTSLEQRFDKIIIDCPPAMIVSDALIIGHLTDALMLVVKAGSTKTRHVRKTLSDILNHDIKIDGVILNKSREVSSRKSNAYYASYAYKADSKSS</sequence>
<dbReference type="GO" id="GO:0005524">
    <property type="term" value="F:ATP binding"/>
    <property type="evidence" value="ECO:0007669"/>
    <property type="project" value="UniProtKB-KW"/>
</dbReference>
<evidence type="ECO:0000259" key="9">
    <source>
        <dbReference type="Pfam" id="PF02706"/>
    </source>
</evidence>
<evidence type="ECO:0000256" key="7">
    <source>
        <dbReference type="ARBA" id="ARBA00023136"/>
    </source>
</evidence>
<dbReference type="STRING" id="1187848.A1QO_07665"/>
<dbReference type="NCBIfam" id="TIGR01007">
    <property type="entry name" value="eps_fam"/>
    <property type="match status" value="1"/>
</dbReference>
<accession>A0A1E5BFB2</accession>
<keyword evidence="2" id="KW-1003">Cell membrane</keyword>
<reference evidence="11 12" key="1">
    <citation type="journal article" date="2012" name="Science">
        <title>Ecological populations of bacteria act as socially cohesive units of antibiotic production and resistance.</title>
        <authorList>
            <person name="Cordero O.X."/>
            <person name="Wildschutte H."/>
            <person name="Kirkup B."/>
            <person name="Proehl S."/>
            <person name="Ngo L."/>
            <person name="Hussain F."/>
            <person name="Le Roux F."/>
            <person name="Mincer T."/>
            <person name="Polz M.F."/>
        </authorList>
    </citation>
    <scope>NUCLEOTIDE SEQUENCE [LARGE SCALE GENOMIC DNA]</scope>
    <source>
        <strain evidence="11 12">ZF-129</strain>
    </source>
</reference>
<dbReference type="InterPro" id="IPR032807">
    <property type="entry name" value="GNVR"/>
</dbReference>
<gene>
    <name evidence="11" type="ORF">A1QO_07665</name>
</gene>
<evidence type="ECO:0000256" key="1">
    <source>
        <dbReference type="ARBA" id="ARBA00004651"/>
    </source>
</evidence>
<evidence type="ECO:0008006" key="13">
    <source>
        <dbReference type="Google" id="ProtNLM"/>
    </source>
</evidence>
<dbReference type="SUPFAM" id="SSF52540">
    <property type="entry name" value="P-loop containing nucleoside triphosphate hydrolases"/>
    <property type="match status" value="1"/>
</dbReference>
<keyword evidence="4" id="KW-0547">Nucleotide-binding</keyword>
<dbReference type="Gene3D" id="3.40.50.300">
    <property type="entry name" value="P-loop containing nucleotide triphosphate hydrolases"/>
    <property type="match status" value="1"/>
</dbReference>
<dbReference type="GO" id="GO:0004713">
    <property type="term" value="F:protein tyrosine kinase activity"/>
    <property type="evidence" value="ECO:0007669"/>
    <property type="project" value="TreeGrafter"/>
</dbReference>
<keyword evidence="7 8" id="KW-0472">Membrane</keyword>
<evidence type="ECO:0000256" key="8">
    <source>
        <dbReference type="SAM" id="Phobius"/>
    </source>
</evidence>
<dbReference type="GO" id="GO:0005886">
    <property type="term" value="C:plasma membrane"/>
    <property type="evidence" value="ECO:0007669"/>
    <property type="project" value="UniProtKB-SubCell"/>
</dbReference>
<dbReference type="AlphaFoldDB" id="A0A1E5BFB2"/>
<dbReference type="RefSeq" id="WP_017040459.1">
    <property type="nucleotide sequence ID" value="NZ_AJYQ02000090.1"/>
</dbReference>